<accession>A0A1R1S045</accession>
<accession>A0A1R1QII3</accession>
<sequence>MENSAYEQAFQAVQDFILRREKRAQHEQQALAKEAFKADDPMRKHWTLTQLHIVSIINESEAHVNNASLAAQLHVSKAAITKAVNVLMKHQMIESHKKPHNNKELYYTLTEEGKKLAEVHDRMHEIAKQRYIELFEQFSESELQTVTRFLNEWSKYI</sequence>
<dbReference type="Proteomes" id="UP000187367">
    <property type="component" value="Unassembled WGS sequence"/>
</dbReference>
<dbReference type="InterPro" id="IPR036390">
    <property type="entry name" value="WH_DNA-bd_sf"/>
</dbReference>
<evidence type="ECO:0000313" key="5">
    <source>
        <dbReference type="EMBL" id="OMI04024.1"/>
    </source>
</evidence>
<evidence type="ECO:0000313" key="6">
    <source>
        <dbReference type="Proteomes" id="UP000187367"/>
    </source>
</evidence>
<dbReference type="AlphaFoldDB" id="A0A1R1S045"/>
<dbReference type="InterPro" id="IPR052067">
    <property type="entry name" value="Metal_resp_HTH_trans_reg"/>
</dbReference>
<feature type="domain" description="HTH marR-type" evidence="4">
    <location>
        <begin position="14"/>
        <end position="155"/>
    </location>
</feature>
<organism evidence="5 6">
    <name type="scientific">Bacillus swezeyi</name>
    <dbReference type="NCBI Taxonomy" id="1925020"/>
    <lineage>
        <taxon>Bacteria</taxon>
        <taxon>Bacillati</taxon>
        <taxon>Bacillota</taxon>
        <taxon>Bacilli</taxon>
        <taxon>Bacillales</taxon>
        <taxon>Bacillaceae</taxon>
        <taxon>Bacillus</taxon>
    </lineage>
</organism>
<protein>
    <submittedName>
        <fullName evidence="5">ArsR family transcriptional regulator</fullName>
    </submittedName>
</protein>
<dbReference type="PANTHER" id="PTHR35790:SF4">
    <property type="entry name" value="HTH-TYPE TRANSCRIPTIONAL REGULATOR PCHR"/>
    <property type="match status" value="1"/>
</dbReference>
<dbReference type="PANTHER" id="PTHR35790">
    <property type="entry name" value="HTH-TYPE TRANSCRIPTIONAL REGULATOR PCHR"/>
    <property type="match status" value="1"/>
</dbReference>
<dbReference type="InterPro" id="IPR036388">
    <property type="entry name" value="WH-like_DNA-bd_sf"/>
</dbReference>
<evidence type="ECO:0000256" key="2">
    <source>
        <dbReference type="ARBA" id="ARBA00023125"/>
    </source>
</evidence>
<dbReference type="Pfam" id="PF01047">
    <property type="entry name" value="MarR"/>
    <property type="match status" value="1"/>
</dbReference>
<dbReference type="OrthoDB" id="5358347at2"/>
<dbReference type="EMBL" id="MTJL01000027">
    <property type="protein sequence ID" value="OMI04024.1"/>
    <property type="molecule type" value="Genomic_DNA"/>
</dbReference>
<dbReference type="PROSITE" id="PS50995">
    <property type="entry name" value="HTH_MARR_2"/>
    <property type="match status" value="1"/>
</dbReference>
<evidence type="ECO:0000256" key="1">
    <source>
        <dbReference type="ARBA" id="ARBA00023015"/>
    </source>
</evidence>
<reference evidence="5 6" key="1">
    <citation type="submission" date="2017-01" db="EMBL/GenBank/DDBJ databases">
        <title>Bacillus phylogenomics.</title>
        <authorList>
            <person name="Dunlap C."/>
        </authorList>
    </citation>
    <scope>NUCLEOTIDE SEQUENCE [LARGE SCALE GENOMIC DNA]</scope>
    <source>
        <strain evidence="5 6">NRRL B-41282</strain>
    </source>
</reference>
<keyword evidence="6" id="KW-1185">Reference proteome</keyword>
<dbReference type="RefSeq" id="WP_076760824.1">
    <property type="nucleotide sequence ID" value="NZ_CP133085.1"/>
</dbReference>
<proteinExistence type="predicted"/>
<keyword evidence="3" id="KW-0804">Transcription</keyword>
<keyword evidence="2" id="KW-0238">DNA-binding</keyword>
<dbReference type="InterPro" id="IPR000835">
    <property type="entry name" value="HTH_MarR-typ"/>
</dbReference>
<dbReference type="GeneID" id="92791502"/>
<keyword evidence="1" id="KW-0805">Transcription regulation</keyword>
<evidence type="ECO:0000259" key="4">
    <source>
        <dbReference type="PROSITE" id="PS50995"/>
    </source>
</evidence>
<evidence type="ECO:0000256" key="3">
    <source>
        <dbReference type="ARBA" id="ARBA00023163"/>
    </source>
</evidence>
<gene>
    <name evidence="5" type="ORF">BW143_14350</name>
</gene>
<dbReference type="SMART" id="SM00347">
    <property type="entry name" value="HTH_MARR"/>
    <property type="match status" value="1"/>
</dbReference>
<comment type="caution">
    <text evidence="5">The sequence shown here is derived from an EMBL/GenBank/DDBJ whole genome shotgun (WGS) entry which is preliminary data.</text>
</comment>
<dbReference type="Gene3D" id="6.10.140.1680">
    <property type="match status" value="1"/>
</dbReference>
<dbReference type="SUPFAM" id="SSF46785">
    <property type="entry name" value="Winged helix' DNA-binding domain"/>
    <property type="match status" value="1"/>
</dbReference>
<name>A0A1R1S045_9BACI</name>
<dbReference type="Gene3D" id="1.10.10.10">
    <property type="entry name" value="Winged helix-like DNA-binding domain superfamily/Winged helix DNA-binding domain"/>
    <property type="match status" value="1"/>
</dbReference>
<dbReference type="GO" id="GO:0003700">
    <property type="term" value="F:DNA-binding transcription factor activity"/>
    <property type="evidence" value="ECO:0007669"/>
    <property type="project" value="InterPro"/>
</dbReference>
<dbReference type="GO" id="GO:0003677">
    <property type="term" value="F:DNA binding"/>
    <property type="evidence" value="ECO:0007669"/>
    <property type="project" value="UniProtKB-KW"/>
</dbReference>